<comment type="similarity">
    <text evidence="1">Belongs to the EndA/NucM nuclease family.</text>
</comment>
<keyword evidence="6" id="KW-1185">Reference proteome</keyword>
<protein>
    <submittedName>
        <fullName evidence="5">Deoxyribonuclease-1</fullName>
    </submittedName>
</protein>
<reference evidence="6" key="1">
    <citation type="submission" date="2017-06" db="EMBL/GenBank/DDBJ databases">
        <authorList>
            <person name="Varghese N."/>
            <person name="Submissions S."/>
        </authorList>
    </citation>
    <scope>NUCLEOTIDE SEQUENCE [LARGE SCALE GENOMIC DNA]</scope>
    <source>
        <strain evidence="6">CIP 108523</strain>
    </source>
</reference>
<gene>
    <name evidence="5" type="ORF">SAMN05216255_4311</name>
</gene>
<accession>A0A239JEA3</accession>
<dbReference type="GO" id="GO:0016787">
    <property type="term" value="F:hydrolase activity"/>
    <property type="evidence" value="ECO:0007669"/>
    <property type="project" value="UniProtKB-KW"/>
</dbReference>
<dbReference type="InterPro" id="IPR044925">
    <property type="entry name" value="His-Me_finger_sf"/>
</dbReference>
<dbReference type="Proteomes" id="UP000242915">
    <property type="component" value="Unassembled WGS sequence"/>
</dbReference>
<evidence type="ECO:0000256" key="4">
    <source>
        <dbReference type="SAM" id="SignalP"/>
    </source>
</evidence>
<dbReference type="Pfam" id="PF04231">
    <property type="entry name" value="Endonuclease_1"/>
    <property type="match status" value="1"/>
</dbReference>
<evidence type="ECO:0000313" key="5">
    <source>
        <dbReference type="EMBL" id="SNT04139.1"/>
    </source>
</evidence>
<sequence>MPSLKPLILFAFSSLACITSLAGPTGGQTQTADHKSAEQLLWKTVYANGGATLYCGQAFDQQSGLLTLSEVYNGKQLKRALRCTTDNQCAVVNPRYPYMKADLHNLYPALARAELVRRNAQFGELDDNAANKLADIGCQMQATFQLVEPRDDAKGNIARAIFYMASEYDLPIIGPVQMYKKWNQIDPPDTAEKARNDKIAELQGIRNRFIDDPSLAERISNN</sequence>
<evidence type="ECO:0000313" key="6">
    <source>
        <dbReference type="Proteomes" id="UP000242915"/>
    </source>
</evidence>
<evidence type="ECO:0000256" key="2">
    <source>
        <dbReference type="ARBA" id="ARBA00022722"/>
    </source>
</evidence>
<name>A0A239JEA3_9PSED</name>
<evidence type="ECO:0000256" key="1">
    <source>
        <dbReference type="ARBA" id="ARBA00006429"/>
    </source>
</evidence>
<feature type="chain" id="PRO_5012782941" evidence="4">
    <location>
        <begin position="23"/>
        <end position="222"/>
    </location>
</feature>
<dbReference type="PANTHER" id="PTHR33607:SF2">
    <property type="entry name" value="ENDONUCLEASE-1"/>
    <property type="match status" value="1"/>
</dbReference>
<keyword evidence="3" id="KW-0378">Hydrolase</keyword>
<proteinExistence type="inferred from homology"/>
<keyword evidence="4" id="KW-0732">Signal</keyword>
<feature type="signal peptide" evidence="4">
    <location>
        <begin position="1"/>
        <end position="22"/>
    </location>
</feature>
<dbReference type="InterPro" id="IPR007346">
    <property type="entry name" value="Endonuclease-I"/>
</dbReference>
<dbReference type="GO" id="GO:0004518">
    <property type="term" value="F:nuclease activity"/>
    <property type="evidence" value="ECO:0007669"/>
    <property type="project" value="UniProtKB-KW"/>
</dbReference>
<dbReference type="RefSeq" id="WP_089361229.1">
    <property type="nucleotide sequence ID" value="NZ_FZOG01000008.1"/>
</dbReference>
<dbReference type="EMBL" id="FZOG01000008">
    <property type="protein sequence ID" value="SNT04139.1"/>
    <property type="molecule type" value="Genomic_DNA"/>
</dbReference>
<dbReference type="SUPFAM" id="SSF54060">
    <property type="entry name" value="His-Me finger endonucleases"/>
    <property type="match status" value="1"/>
</dbReference>
<dbReference type="PROSITE" id="PS51257">
    <property type="entry name" value="PROKAR_LIPOPROTEIN"/>
    <property type="match status" value="1"/>
</dbReference>
<dbReference type="PANTHER" id="PTHR33607">
    <property type="entry name" value="ENDONUCLEASE-1"/>
    <property type="match status" value="1"/>
</dbReference>
<keyword evidence="2" id="KW-0540">Nuclease</keyword>
<dbReference type="AlphaFoldDB" id="A0A239JEA3"/>
<organism evidence="5 6">
    <name type="scientific">Pseudomonas segetis</name>
    <dbReference type="NCBI Taxonomy" id="298908"/>
    <lineage>
        <taxon>Bacteria</taxon>
        <taxon>Pseudomonadati</taxon>
        <taxon>Pseudomonadota</taxon>
        <taxon>Gammaproteobacteria</taxon>
        <taxon>Pseudomonadales</taxon>
        <taxon>Pseudomonadaceae</taxon>
        <taxon>Pseudomonas</taxon>
    </lineage>
</organism>
<evidence type="ECO:0000256" key="3">
    <source>
        <dbReference type="ARBA" id="ARBA00022801"/>
    </source>
</evidence>